<accession>A0A1E5NXN1</accession>
<dbReference type="Proteomes" id="UP000095705">
    <property type="component" value="Plasmid pACMP1"/>
</dbReference>
<dbReference type="EMBL" id="MEHK01000005">
    <property type="protein sequence ID" value="OEJ21019.1"/>
    <property type="molecule type" value="Genomic_DNA"/>
</dbReference>
<comment type="caution">
    <text evidence="2">The sequence shown here is derived from an EMBL/GenBank/DDBJ whole genome shotgun (WGS) entry which is preliminary data.</text>
</comment>
<evidence type="ECO:0000313" key="3">
    <source>
        <dbReference type="Proteomes" id="UP000095705"/>
    </source>
</evidence>
<feature type="compositionally biased region" description="Basic and acidic residues" evidence="1">
    <location>
        <begin position="221"/>
        <end position="230"/>
    </location>
</feature>
<name>A0A1E5NXN1_9ACTN</name>
<geneLocation type="plasmid" evidence="3">
    <name>pacmp1</name>
</geneLocation>
<reference evidence="2 3" key="1">
    <citation type="submission" date="2016-08" db="EMBL/GenBank/DDBJ databases">
        <title>The complete genome of Streptomyces subrutilus 10-1-1.</title>
        <authorList>
            <person name="Chen X."/>
        </authorList>
    </citation>
    <scope>NUCLEOTIDE SEQUENCE [LARGE SCALE GENOMIC DNA]</scope>
    <source>
        <strain evidence="2 3">10-1-1</strain>
        <plasmid evidence="3">pacmp1</plasmid>
    </source>
</reference>
<keyword evidence="3" id="KW-1185">Reference proteome</keyword>
<proteinExistence type="predicted"/>
<protein>
    <submittedName>
        <fullName evidence="2">Uncharacterized protein</fullName>
    </submittedName>
</protein>
<evidence type="ECO:0000313" key="2">
    <source>
        <dbReference type="EMBL" id="OEJ21019.1"/>
    </source>
</evidence>
<sequence length="502" mass="56494">MMPHARARCQSDPSARRQIDTATTLPDVPQTIGFALVSERQAQWIARTASRRIKTRKDWMRAVRWMVKAGFRRGANATTIRVAQDIAGRMGRSKDGHVAYCQDGMIRRLQLSERCVAQHVAILRELGLLVWVEQGSSMRNALRTRYGADFRHGDGGDGFARTATIYAPVAPRVWDDAMGRRITGEGYWARMPGVTDLGRELAIEEAREESQTAVSIPSQRRPADDEKTLHQTDLGPVDNSASCTPSVKPPKPRRTATVSGGKNYRPREGAARPKESQSTQKGRRPRGSTGWSVQRTAQVMAEARFVQLHTWWTQGTCVRQLAFALRPLFEAGWGWEDCARELGRWDVRMRPRHVASYVTSEVRRRVNQGALSLPDGLIASYRQAPAAENWERHREHYAAWKAFADRRTQETAALRQRVRAATPPGRQKGGRVPRGLQDARPENVLMSSEELRELRARTGPVRSNEELWAEVDEQAQARLARWEADQCERARAMGISLLPAGG</sequence>
<keyword evidence="2" id="KW-0614">Plasmid</keyword>
<organism evidence="2 3">
    <name type="scientific">Streptomyces subrutilus</name>
    <dbReference type="NCBI Taxonomy" id="36818"/>
    <lineage>
        <taxon>Bacteria</taxon>
        <taxon>Bacillati</taxon>
        <taxon>Actinomycetota</taxon>
        <taxon>Actinomycetes</taxon>
        <taxon>Kitasatosporales</taxon>
        <taxon>Streptomycetaceae</taxon>
        <taxon>Streptomyces</taxon>
    </lineage>
</organism>
<dbReference type="AlphaFoldDB" id="A0A1E5NXN1"/>
<feature type="compositionally biased region" description="Basic and acidic residues" evidence="1">
    <location>
        <begin position="265"/>
        <end position="275"/>
    </location>
</feature>
<feature type="region of interest" description="Disordered" evidence="1">
    <location>
        <begin position="205"/>
        <end position="293"/>
    </location>
</feature>
<gene>
    <name evidence="2" type="ORF">BGK67_34550</name>
</gene>
<evidence type="ECO:0000256" key="1">
    <source>
        <dbReference type="SAM" id="MobiDB-lite"/>
    </source>
</evidence>